<dbReference type="Proteomes" id="UP000548632">
    <property type="component" value="Unassembled WGS sequence"/>
</dbReference>
<evidence type="ECO:0000313" key="1">
    <source>
        <dbReference type="EMBL" id="MBB1125683.1"/>
    </source>
</evidence>
<organism evidence="1 2">
    <name type="scientific">Thiospirillum jenense</name>
    <dbReference type="NCBI Taxonomy" id="1653858"/>
    <lineage>
        <taxon>Bacteria</taxon>
        <taxon>Pseudomonadati</taxon>
        <taxon>Pseudomonadota</taxon>
        <taxon>Gammaproteobacteria</taxon>
        <taxon>Chromatiales</taxon>
        <taxon>Chromatiaceae</taxon>
        <taxon>Thiospirillum</taxon>
    </lineage>
</organism>
<dbReference type="AlphaFoldDB" id="A0A839H8C9"/>
<keyword evidence="2" id="KW-1185">Reference proteome</keyword>
<comment type="caution">
    <text evidence="1">The sequence shown here is derived from an EMBL/GenBank/DDBJ whole genome shotgun (WGS) entry which is preliminary data.</text>
</comment>
<protein>
    <submittedName>
        <fullName evidence="1">Uncharacterized protein</fullName>
    </submittedName>
</protein>
<accession>A0A839H8C9</accession>
<name>A0A839H8C9_9GAMM</name>
<dbReference type="EMBL" id="JABVCQ010000008">
    <property type="protein sequence ID" value="MBB1125683.1"/>
    <property type="molecule type" value="Genomic_DNA"/>
</dbReference>
<sequence>MFEPTGKKGRTSPGAGGDRAVILTAMRGRGDTGDGAGVFDIRNHDCYWWQMIRFIFLRRVLTFCRRTRCWISLAI</sequence>
<proteinExistence type="predicted"/>
<evidence type="ECO:0000313" key="2">
    <source>
        <dbReference type="Proteomes" id="UP000548632"/>
    </source>
</evidence>
<reference evidence="1 2" key="1">
    <citation type="journal article" date="2020" name="Arch. Microbiol.">
        <title>The genome sequence of the giant phototrophic gammaproteobacterium Thiospirillum jenense gives insight into its physiological properties and phylogenetic relationships.</title>
        <authorList>
            <person name="Imhoff J.F."/>
            <person name="Meyer T.E."/>
            <person name="Kyndt J.A."/>
        </authorList>
    </citation>
    <scope>NUCLEOTIDE SEQUENCE [LARGE SCALE GENOMIC DNA]</scope>
    <source>
        <strain evidence="1 2">DSM 216</strain>
    </source>
</reference>
<gene>
    <name evidence="1" type="ORF">HUK38_05470</name>
</gene>